<dbReference type="Proteomes" id="UP000215914">
    <property type="component" value="Chromosome 12"/>
</dbReference>
<name>A0A251T7T9_HELAN</name>
<organism evidence="15 16">
    <name type="scientific">Helianthus annuus</name>
    <name type="common">Common sunflower</name>
    <dbReference type="NCBI Taxonomy" id="4232"/>
    <lineage>
        <taxon>Eukaryota</taxon>
        <taxon>Viridiplantae</taxon>
        <taxon>Streptophyta</taxon>
        <taxon>Embryophyta</taxon>
        <taxon>Tracheophyta</taxon>
        <taxon>Spermatophyta</taxon>
        <taxon>Magnoliopsida</taxon>
        <taxon>eudicotyledons</taxon>
        <taxon>Gunneridae</taxon>
        <taxon>Pentapetalae</taxon>
        <taxon>asterids</taxon>
        <taxon>campanulids</taxon>
        <taxon>Asterales</taxon>
        <taxon>Asteraceae</taxon>
        <taxon>Asteroideae</taxon>
        <taxon>Heliantheae alliance</taxon>
        <taxon>Heliantheae</taxon>
        <taxon>Helianthus</taxon>
    </lineage>
</organism>
<evidence type="ECO:0000256" key="9">
    <source>
        <dbReference type="ARBA" id="ARBA00022895"/>
    </source>
</evidence>
<dbReference type="Gene3D" id="1.10.132.70">
    <property type="match status" value="1"/>
</dbReference>
<comment type="catalytic activity">
    <reaction evidence="12 13">
        <text>DNA(n) + a 2'-deoxyribonucleoside 5'-triphosphate = DNA(n+1) + diphosphate</text>
        <dbReference type="Rhea" id="RHEA:22508"/>
        <dbReference type="Rhea" id="RHEA-COMP:17339"/>
        <dbReference type="Rhea" id="RHEA-COMP:17340"/>
        <dbReference type="ChEBI" id="CHEBI:33019"/>
        <dbReference type="ChEBI" id="CHEBI:61560"/>
        <dbReference type="ChEBI" id="CHEBI:173112"/>
        <dbReference type="EC" id="2.7.7.49"/>
    </reaction>
</comment>
<keyword evidence="16" id="KW-1185">Reference proteome</keyword>
<dbReference type="InParanoid" id="A0A251T7T9"/>
<dbReference type="InterPro" id="IPR043502">
    <property type="entry name" value="DNA/RNA_pol_sf"/>
</dbReference>
<dbReference type="GO" id="GO:0000781">
    <property type="term" value="C:chromosome, telomeric region"/>
    <property type="evidence" value="ECO:0007669"/>
    <property type="project" value="UniProtKB-SubCell"/>
</dbReference>
<dbReference type="GO" id="GO:0000333">
    <property type="term" value="C:telomerase catalytic core complex"/>
    <property type="evidence" value="ECO:0000318"/>
    <property type="project" value="GO_Central"/>
</dbReference>
<dbReference type="SUPFAM" id="SSF56672">
    <property type="entry name" value="DNA/RNA polymerases"/>
    <property type="match status" value="1"/>
</dbReference>
<dbReference type="Gene3D" id="1.10.357.90">
    <property type="match status" value="1"/>
</dbReference>
<protein>
    <recommendedName>
        <fullName evidence="3 13">Telomerase reverse transcriptase</fullName>
        <ecNumber evidence="2 13">2.7.7.49</ecNumber>
    </recommendedName>
    <alternativeName>
        <fullName evidence="13">Telomerase catalytic subunit</fullName>
    </alternativeName>
</protein>
<dbReference type="OMA" id="SYKAVQW"/>
<dbReference type="Gene3D" id="3.30.70.2630">
    <property type="match status" value="1"/>
</dbReference>
<keyword evidence="7 13" id="KW-0479">Metal-binding</keyword>
<evidence type="ECO:0000256" key="11">
    <source>
        <dbReference type="ARBA" id="ARBA00023242"/>
    </source>
</evidence>
<keyword evidence="4 13" id="KW-0158">Chromosome</keyword>
<evidence type="ECO:0000256" key="1">
    <source>
        <dbReference type="ARBA" id="ARBA00008001"/>
    </source>
</evidence>
<dbReference type="InterPro" id="IPR021891">
    <property type="entry name" value="Telomerase_RBD"/>
</dbReference>
<dbReference type="GO" id="GO:0046872">
    <property type="term" value="F:metal ion binding"/>
    <property type="evidence" value="ECO:0007669"/>
    <property type="project" value="UniProtKB-KW"/>
</dbReference>
<dbReference type="PROSITE" id="PS50878">
    <property type="entry name" value="RT_POL"/>
    <property type="match status" value="1"/>
</dbReference>
<dbReference type="PRINTS" id="PR01365">
    <property type="entry name" value="TELOMERASERT"/>
</dbReference>
<dbReference type="InterPro" id="IPR049139">
    <property type="entry name" value="TERT_C"/>
</dbReference>
<comment type="subcellular location">
    <subcellularLocation>
        <location evidence="13">Nucleus</location>
    </subcellularLocation>
    <subcellularLocation>
        <location evidence="13">Chromosome</location>
        <location evidence="13">Telomere</location>
    </subcellularLocation>
</comment>
<keyword evidence="11 13" id="KW-0539">Nucleus</keyword>
<gene>
    <name evidence="15" type="primary">ATTERT</name>
    <name evidence="15" type="ORF">HannXRQ_Chr12g0379891</name>
</gene>
<evidence type="ECO:0000256" key="2">
    <source>
        <dbReference type="ARBA" id="ARBA00012493"/>
    </source>
</evidence>
<dbReference type="Pfam" id="PF12009">
    <property type="entry name" value="Telomerase_RBD"/>
    <property type="match status" value="1"/>
</dbReference>
<evidence type="ECO:0000256" key="5">
    <source>
        <dbReference type="ARBA" id="ARBA00022679"/>
    </source>
</evidence>
<evidence type="ECO:0000256" key="13">
    <source>
        <dbReference type="RuleBase" id="RU365061"/>
    </source>
</evidence>
<keyword evidence="6 13" id="KW-0548">Nucleotidyltransferase</keyword>
<evidence type="ECO:0000313" key="16">
    <source>
        <dbReference type="Proteomes" id="UP000215914"/>
    </source>
</evidence>
<keyword evidence="5 13" id="KW-0808">Transferase</keyword>
<keyword evidence="10 13" id="KW-0695">RNA-directed DNA polymerase</keyword>
<dbReference type="AlphaFoldDB" id="A0A251T7T9"/>
<dbReference type="FunCoup" id="A0A251T7T9">
    <property type="interactions" value="260"/>
</dbReference>
<evidence type="ECO:0000259" key="14">
    <source>
        <dbReference type="PROSITE" id="PS50878"/>
    </source>
</evidence>
<dbReference type="STRING" id="4232.A0A251T7T9"/>
<dbReference type="SMART" id="SM00975">
    <property type="entry name" value="Telomerase_RBD"/>
    <property type="match status" value="1"/>
</dbReference>
<dbReference type="GO" id="GO:0070034">
    <property type="term" value="F:telomerase RNA binding"/>
    <property type="evidence" value="ECO:0000318"/>
    <property type="project" value="GO_Central"/>
</dbReference>
<reference evidence="16" key="1">
    <citation type="journal article" date="2017" name="Nature">
        <title>The sunflower genome provides insights into oil metabolism, flowering and Asterid evolution.</title>
        <authorList>
            <person name="Badouin H."/>
            <person name="Gouzy J."/>
            <person name="Grassa C.J."/>
            <person name="Murat F."/>
            <person name="Staton S.E."/>
            <person name="Cottret L."/>
            <person name="Lelandais-Briere C."/>
            <person name="Owens G.L."/>
            <person name="Carrere S."/>
            <person name="Mayjonade B."/>
            <person name="Legrand L."/>
            <person name="Gill N."/>
            <person name="Kane N.C."/>
            <person name="Bowers J.E."/>
            <person name="Hubner S."/>
            <person name="Bellec A."/>
            <person name="Berard A."/>
            <person name="Berges H."/>
            <person name="Blanchet N."/>
            <person name="Boniface M.C."/>
            <person name="Brunel D."/>
            <person name="Catrice O."/>
            <person name="Chaidir N."/>
            <person name="Claudel C."/>
            <person name="Donnadieu C."/>
            <person name="Faraut T."/>
            <person name="Fievet G."/>
            <person name="Helmstetter N."/>
            <person name="King M."/>
            <person name="Knapp S.J."/>
            <person name="Lai Z."/>
            <person name="Le Paslier M.C."/>
            <person name="Lippi Y."/>
            <person name="Lorenzon L."/>
            <person name="Mandel J.R."/>
            <person name="Marage G."/>
            <person name="Marchand G."/>
            <person name="Marquand E."/>
            <person name="Bret-Mestries E."/>
            <person name="Morien E."/>
            <person name="Nambeesan S."/>
            <person name="Nguyen T."/>
            <person name="Pegot-Espagnet P."/>
            <person name="Pouilly N."/>
            <person name="Raftis F."/>
            <person name="Sallet E."/>
            <person name="Schiex T."/>
            <person name="Thomas J."/>
            <person name="Vandecasteele C."/>
            <person name="Vares D."/>
            <person name="Vear F."/>
            <person name="Vautrin S."/>
            <person name="Crespi M."/>
            <person name="Mangin B."/>
            <person name="Burke J.M."/>
            <person name="Salse J."/>
            <person name="Munos S."/>
            <person name="Vincourt P."/>
            <person name="Rieseberg L.H."/>
            <person name="Langlade N.B."/>
        </authorList>
    </citation>
    <scope>NUCLEOTIDE SEQUENCE [LARGE SCALE GENOMIC DNA]</scope>
    <source>
        <strain evidence="16">cv. SF193</strain>
    </source>
</reference>
<dbReference type="InterPro" id="IPR049915">
    <property type="entry name" value="TERT_TEN"/>
</dbReference>
<dbReference type="InterPro" id="IPR003545">
    <property type="entry name" value="Telomerase_RT"/>
</dbReference>
<comment type="function">
    <text evidence="13">Telomerase is a ribonucleoprotein enzyme essential for the replication of chromosome termini in most eukaryotes. It elongates telomeres. It is a reverse transcriptase that adds simple sequence repeats to chromosome ends by copying a template sequence within the RNA component of the enzyme.</text>
</comment>
<dbReference type="PANTHER" id="PTHR12066">
    <property type="entry name" value="TELOMERASE REVERSE TRANSCRIPTASE"/>
    <property type="match status" value="1"/>
</dbReference>
<evidence type="ECO:0000313" key="15">
    <source>
        <dbReference type="EMBL" id="OTG06001.1"/>
    </source>
</evidence>
<dbReference type="GO" id="GO:0007004">
    <property type="term" value="P:telomere maintenance via telomerase"/>
    <property type="evidence" value="ECO:0000318"/>
    <property type="project" value="GO_Central"/>
</dbReference>
<dbReference type="GO" id="GO:0003720">
    <property type="term" value="F:telomerase activity"/>
    <property type="evidence" value="ECO:0000318"/>
    <property type="project" value="GO_Central"/>
</dbReference>
<evidence type="ECO:0000256" key="7">
    <source>
        <dbReference type="ARBA" id="ARBA00022723"/>
    </source>
</evidence>
<proteinExistence type="inferred from homology"/>
<dbReference type="EMBL" id="CM007901">
    <property type="protein sequence ID" value="OTG06001.1"/>
    <property type="molecule type" value="Genomic_DNA"/>
</dbReference>
<feature type="domain" description="Reverse transcriptase" evidence="14">
    <location>
        <begin position="535"/>
        <end position="858"/>
    </location>
</feature>
<accession>A0A251T7T9</accession>
<dbReference type="GO" id="GO:0042162">
    <property type="term" value="F:telomeric DNA binding"/>
    <property type="evidence" value="ECO:0000318"/>
    <property type="project" value="GO_Central"/>
</dbReference>
<keyword evidence="8 13" id="KW-0460">Magnesium</keyword>
<comment type="similarity">
    <text evidence="1 13">Belongs to the reverse transcriptase family. Telomerase subfamily.</text>
</comment>
<keyword evidence="9 13" id="KW-0779">Telomere</keyword>
<dbReference type="CDD" id="cd01648">
    <property type="entry name" value="TERT"/>
    <property type="match status" value="1"/>
</dbReference>
<evidence type="ECO:0000256" key="8">
    <source>
        <dbReference type="ARBA" id="ARBA00022842"/>
    </source>
</evidence>
<dbReference type="InterPro" id="IPR000477">
    <property type="entry name" value="RT_dom"/>
</dbReference>
<dbReference type="Pfam" id="PF11474">
    <property type="entry name" value="TEN_TERT"/>
    <property type="match status" value="1"/>
</dbReference>
<dbReference type="PANTHER" id="PTHR12066:SF0">
    <property type="entry name" value="TELOMERASE REVERSE TRANSCRIPTASE"/>
    <property type="match status" value="1"/>
</dbReference>
<evidence type="ECO:0000256" key="12">
    <source>
        <dbReference type="ARBA" id="ARBA00048173"/>
    </source>
</evidence>
<dbReference type="Pfam" id="PF21399">
    <property type="entry name" value="TERT_C"/>
    <property type="match status" value="1"/>
</dbReference>
<sequence length="1049" mass="121614">MRKVRKRVPEVLWKLFGKRAQSLAEALLSLIPPATLQCRCKGSRACLRCRSSDTERMSFLLREDDPSHYRTLLNHCFVVLFHTAPSPPPFDYHSRFSQIELVRKTIEMILSENISTKNVICTGYNKHKRSSTALEALTSSSWNLLLKRVGDGLMVHLLKHSLIFMPLNRKKHHQVAGIAINDLCWQHLKNHQHSSGVPERHHKADSVFMNIDIPESSLSCHGDSTVRVDLSQENGVLSRKRLRSRACRRKRKRRKLSSQYTKSSLPEKMKSLCSCCSVWQTLQKVSTKNQINKRPMLYKLERTSSILPEKHIINSLRPNACGANALFKDIFDVCSALQPTQCTHSNDTCVVGATCLYHSLHKRLKILIRKASHCPRVKLLNKHILDQSSTSEQSSELSCSKRQVVSFVWAACMNIIPRELLGNWRILRKNISKFIRLRIYEKFSLHQCMYKLKISDFQFLSAICNSGIIRKLLERWTYWVFAFIVVPLLQANFYVTESEHGKLQVFFYEKSVWEKLMKTSIGCLKDECYRLVNVTSVKQIVSCRRFGFSRVRFRPKANGIRPLANLKSSSRLQISHSIKEFKAVNVVLQDLHAALKDVQIKAPEKLGSSVFSYNDVHRNLRNFISRVKSGSSTLPRMYMVVADVQKAYDSIDQDKLLHLMKDVIVDDHLLHQTHQIIASNQHFQVLPYINLCKQFRSHAQSHSSHSIILDQGRSRIAAKDDLHFNLQQHVKNNLLYIDQRFYQQNVGIPQGSILSSLLCSFYFGHMETTKLVPFLDKITKSDFMLLRFIDDFLFISTSKKLALGFFSRLERGFCEYNCSMNKEKFGLSFDFGQIKSKLNWSDFDGNGNKFVRWSGLLINCKTLEVQADYTRYLNAHLRSTLTVCWQGNPGQHFRKKMCDYLRPKCHPIFYDSNINSAAVVRLNIHQAFLLCAMKFHCYACDLSDICTFDSRSYLDIICKSLRYMYRLMKRRVFSMQVDPGLRPFIRVRRREVDWLGLTAYVEVLKRKQSRYNELLYLLELKLKSVTIESPDLKSAADKSNSSVLWKIKY</sequence>
<dbReference type="EC" id="2.7.7.49" evidence="2 13"/>
<evidence type="ECO:0000256" key="6">
    <source>
        <dbReference type="ARBA" id="ARBA00022695"/>
    </source>
</evidence>
<evidence type="ECO:0000256" key="4">
    <source>
        <dbReference type="ARBA" id="ARBA00022454"/>
    </source>
</evidence>
<evidence type="ECO:0000256" key="3">
    <source>
        <dbReference type="ARBA" id="ARBA00016182"/>
    </source>
</evidence>
<evidence type="ECO:0000256" key="10">
    <source>
        <dbReference type="ARBA" id="ARBA00022918"/>
    </source>
</evidence>